<name>A0A934QSU2_9PSEU</name>
<gene>
    <name evidence="8" type="ORF">JHE00_14805</name>
</gene>
<feature type="transmembrane region" description="Helical" evidence="7">
    <location>
        <begin position="374"/>
        <end position="393"/>
    </location>
</feature>
<comment type="subcellular location">
    <subcellularLocation>
        <location evidence="1">Cell inner membrane</location>
        <topology evidence="1">Multi-pass membrane protein</topology>
    </subcellularLocation>
</comment>
<accession>A0A934QSU2</accession>
<dbReference type="EMBL" id="JAENJH010000003">
    <property type="protein sequence ID" value="MBK1785598.1"/>
    <property type="molecule type" value="Genomic_DNA"/>
</dbReference>
<dbReference type="PANTHER" id="PTHR23513:SF9">
    <property type="entry name" value="ENTEROBACTIN EXPORTER ENTS"/>
    <property type="match status" value="1"/>
</dbReference>
<dbReference type="SUPFAM" id="SSF103473">
    <property type="entry name" value="MFS general substrate transporter"/>
    <property type="match status" value="1"/>
</dbReference>
<protein>
    <submittedName>
        <fullName evidence="8">MFS transporter</fullName>
    </submittedName>
</protein>
<keyword evidence="6 7" id="KW-0472">Membrane</keyword>
<keyword evidence="9" id="KW-1185">Reference proteome</keyword>
<evidence type="ECO:0000256" key="4">
    <source>
        <dbReference type="ARBA" id="ARBA00022692"/>
    </source>
</evidence>
<evidence type="ECO:0000313" key="8">
    <source>
        <dbReference type="EMBL" id="MBK1785598.1"/>
    </source>
</evidence>
<dbReference type="RefSeq" id="WP_200318634.1">
    <property type="nucleotide sequence ID" value="NZ_JAENJH010000003.1"/>
</dbReference>
<dbReference type="Gene3D" id="1.20.1250.20">
    <property type="entry name" value="MFS general substrate transporter like domains"/>
    <property type="match status" value="1"/>
</dbReference>
<proteinExistence type="predicted"/>
<reference evidence="8" key="1">
    <citation type="submission" date="2020-12" db="EMBL/GenBank/DDBJ databases">
        <title>Prauserella sp. ASG 168, a novel actinomycete isolated from cave rock.</title>
        <authorList>
            <person name="Suriyachadkun C."/>
        </authorList>
    </citation>
    <scope>NUCLEOTIDE SEQUENCE</scope>
    <source>
        <strain evidence="8">ASG 168</strain>
    </source>
</reference>
<evidence type="ECO:0000256" key="6">
    <source>
        <dbReference type="ARBA" id="ARBA00023136"/>
    </source>
</evidence>
<dbReference type="GO" id="GO:0005886">
    <property type="term" value="C:plasma membrane"/>
    <property type="evidence" value="ECO:0007669"/>
    <property type="project" value="UniProtKB-SubCell"/>
</dbReference>
<dbReference type="Proteomes" id="UP000635245">
    <property type="component" value="Unassembled WGS sequence"/>
</dbReference>
<dbReference type="InterPro" id="IPR010290">
    <property type="entry name" value="TM_effector"/>
</dbReference>
<evidence type="ECO:0000256" key="1">
    <source>
        <dbReference type="ARBA" id="ARBA00004429"/>
    </source>
</evidence>
<dbReference type="AlphaFoldDB" id="A0A934QSU2"/>
<dbReference type="InterPro" id="IPR036259">
    <property type="entry name" value="MFS_trans_sf"/>
</dbReference>
<evidence type="ECO:0000256" key="3">
    <source>
        <dbReference type="ARBA" id="ARBA00022475"/>
    </source>
</evidence>
<comment type="caution">
    <text evidence="8">The sequence shown here is derived from an EMBL/GenBank/DDBJ whole genome shotgun (WGS) entry which is preliminary data.</text>
</comment>
<keyword evidence="3" id="KW-1003">Cell membrane</keyword>
<dbReference type="PANTHER" id="PTHR23513">
    <property type="entry name" value="INTEGRAL MEMBRANE EFFLUX PROTEIN-RELATED"/>
    <property type="match status" value="1"/>
</dbReference>
<keyword evidence="5 7" id="KW-1133">Transmembrane helix</keyword>
<feature type="transmembrane region" description="Helical" evidence="7">
    <location>
        <begin position="145"/>
        <end position="169"/>
    </location>
</feature>
<keyword evidence="4 7" id="KW-0812">Transmembrane</keyword>
<feature type="transmembrane region" description="Helical" evidence="7">
    <location>
        <begin position="286"/>
        <end position="305"/>
    </location>
</feature>
<evidence type="ECO:0000256" key="5">
    <source>
        <dbReference type="ARBA" id="ARBA00022989"/>
    </source>
</evidence>
<dbReference type="Pfam" id="PF05977">
    <property type="entry name" value="MFS_3"/>
    <property type="match status" value="1"/>
</dbReference>
<feature type="transmembrane region" description="Helical" evidence="7">
    <location>
        <begin position="21"/>
        <end position="41"/>
    </location>
</feature>
<feature type="transmembrane region" description="Helical" evidence="7">
    <location>
        <begin position="257"/>
        <end position="274"/>
    </location>
</feature>
<dbReference type="CDD" id="cd06173">
    <property type="entry name" value="MFS_MefA_like"/>
    <property type="match status" value="1"/>
</dbReference>
<organism evidence="8 9">
    <name type="scientific">Prauserella cavernicola</name>
    <dbReference type="NCBI Taxonomy" id="2800127"/>
    <lineage>
        <taxon>Bacteria</taxon>
        <taxon>Bacillati</taxon>
        <taxon>Actinomycetota</taxon>
        <taxon>Actinomycetes</taxon>
        <taxon>Pseudonocardiales</taxon>
        <taxon>Pseudonocardiaceae</taxon>
        <taxon>Prauserella</taxon>
    </lineage>
</organism>
<evidence type="ECO:0000256" key="2">
    <source>
        <dbReference type="ARBA" id="ARBA00022448"/>
    </source>
</evidence>
<feature type="transmembrane region" description="Helical" evidence="7">
    <location>
        <begin position="47"/>
        <end position="68"/>
    </location>
</feature>
<evidence type="ECO:0000256" key="7">
    <source>
        <dbReference type="SAM" id="Phobius"/>
    </source>
</evidence>
<keyword evidence="2" id="KW-0813">Transport</keyword>
<feature type="transmembrane region" description="Helical" evidence="7">
    <location>
        <begin position="224"/>
        <end position="245"/>
    </location>
</feature>
<sequence>MRFVDLRPLRSSPDFRRLWTGTTTSTVGGQIALVAVLAQVWDLTGSSVAVGAIGLTNAVPMILFGLLGGVLADSVDRRKLVLGTTLAQFATAAMLAAQALVGLGSLAVVLTLVAVQGTCMGLGAPARRTFVARLLPEHQVSAGVALNHLSFQAAMLAGPAIAGVVIAGWGVGACYVVDALAFTVACYGVFRLPAMRPSGEPTRPGPRAIWEGWRFIGRRPVLRGAFLSDVLATVLAMPIALFPAINAERFGGDPETLGLFLSAIAVGGIAAGLASGTITGAQRPGLVMLVSAGVWGAALVGFGLADSLWLTLCCLAVAGAADTFSVVSRGSLVQLATPDSHRGRVTSVEYVVGAAGPDVGNFRAGLVAGATSPVFAAVAGGALCVAGVAVLGLTSTPLRRFRIGRPTESPA</sequence>
<evidence type="ECO:0000313" key="9">
    <source>
        <dbReference type="Proteomes" id="UP000635245"/>
    </source>
</evidence>